<keyword evidence="7 8" id="KW-0472">Membrane</keyword>
<reference evidence="9 10" key="1">
    <citation type="journal article" date="2010" name="Stand. Genomic Sci.">
        <title>Complete genome sequence of Acetohalobium arabaticum type strain (Z-7288).</title>
        <authorList>
            <person name="Sikorski J."/>
            <person name="Lapidus A."/>
            <person name="Chertkov O."/>
            <person name="Lucas S."/>
            <person name="Copeland A."/>
            <person name="Glavina Del Rio T."/>
            <person name="Nolan M."/>
            <person name="Tice H."/>
            <person name="Cheng J.F."/>
            <person name="Han C."/>
            <person name="Brambilla E."/>
            <person name="Pitluck S."/>
            <person name="Liolios K."/>
            <person name="Ivanova N."/>
            <person name="Mavromatis K."/>
            <person name="Mikhailova N."/>
            <person name="Pati A."/>
            <person name="Bruce D."/>
            <person name="Detter C."/>
            <person name="Tapia R."/>
            <person name="Goodwin L."/>
            <person name="Chen A."/>
            <person name="Palaniappan K."/>
            <person name="Land M."/>
            <person name="Hauser L."/>
            <person name="Chang Y.J."/>
            <person name="Jeffries C.D."/>
            <person name="Rohde M."/>
            <person name="Goker M."/>
            <person name="Spring S."/>
            <person name="Woyke T."/>
            <person name="Bristow J."/>
            <person name="Eisen J.A."/>
            <person name="Markowitz V."/>
            <person name="Hugenholtz P."/>
            <person name="Kyrpides N.C."/>
            <person name="Klenk H.P."/>
        </authorList>
    </citation>
    <scope>NUCLEOTIDE SEQUENCE [LARGE SCALE GENOMIC DNA]</scope>
    <source>
        <strain evidence="10">ATCC 49924 / DSM 5501 / Z-7288</strain>
    </source>
</reference>
<feature type="transmembrane region" description="Helical" evidence="8">
    <location>
        <begin position="102"/>
        <end position="121"/>
    </location>
</feature>
<evidence type="ECO:0000256" key="8">
    <source>
        <dbReference type="SAM" id="Phobius"/>
    </source>
</evidence>
<dbReference type="OrthoDB" id="9775735at2"/>
<dbReference type="PANTHER" id="PTHR30047:SF7">
    <property type="entry name" value="HIGH-AFFINITY CHOLINE TRANSPORT PROTEIN"/>
    <property type="match status" value="1"/>
</dbReference>
<feature type="transmembrane region" description="Helical" evidence="8">
    <location>
        <begin position="411"/>
        <end position="431"/>
    </location>
</feature>
<feature type="transmembrane region" description="Helical" evidence="8">
    <location>
        <begin position="272"/>
        <end position="292"/>
    </location>
</feature>
<feature type="transmembrane region" description="Helical" evidence="8">
    <location>
        <begin position="239"/>
        <end position="260"/>
    </location>
</feature>
<dbReference type="Proteomes" id="UP000001661">
    <property type="component" value="Chromosome"/>
</dbReference>
<dbReference type="eggNOG" id="COG1292">
    <property type="taxonomic scope" value="Bacteria"/>
</dbReference>
<feature type="transmembrane region" description="Helical" evidence="8">
    <location>
        <begin position="60"/>
        <end position="81"/>
    </location>
</feature>
<protein>
    <submittedName>
        <fullName evidence="9">Choline/carnitine/betaine transporter</fullName>
    </submittedName>
</protein>
<dbReference type="EMBL" id="CP002105">
    <property type="protein sequence ID" value="ADL12576.1"/>
    <property type="molecule type" value="Genomic_DNA"/>
</dbReference>
<feature type="transmembrane region" description="Helical" evidence="8">
    <location>
        <begin position="21"/>
        <end position="40"/>
    </location>
</feature>
<feature type="transmembrane region" description="Helical" evidence="8">
    <location>
        <begin position="324"/>
        <end position="344"/>
    </location>
</feature>
<keyword evidence="3" id="KW-0813">Transport</keyword>
<comment type="similarity">
    <text evidence="2">Belongs to the BCCT transporter (TC 2.A.15) family.</text>
</comment>
<keyword evidence="10" id="KW-1185">Reference proteome</keyword>
<dbReference type="HOGENOM" id="CLU_010118_5_2_9"/>
<evidence type="ECO:0000313" key="9">
    <source>
        <dbReference type="EMBL" id="ADL12576.1"/>
    </source>
</evidence>
<evidence type="ECO:0000256" key="6">
    <source>
        <dbReference type="ARBA" id="ARBA00022989"/>
    </source>
</evidence>
<feature type="transmembrane region" description="Helical" evidence="8">
    <location>
        <begin position="356"/>
        <end position="381"/>
    </location>
</feature>
<name>D9QPY5_ACEAZ</name>
<dbReference type="NCBIfam" id="TIGR00842">
    <property type="entry name" value="bcct"/>
    <property type="match status" value="1"/>
</dbReference>
<dbReference type="STRING" id="574087.Acear_1050"/>
<evidence type="ECO:0000313" key="10">
    <source>
        <dbReference type="Proteomes" id="UP000001661"/>
    </source>
</evidence>
<feature type="transmembrane region" description="Helical" evidence="8">
    <location>
        <begin position="452"/>
        <end position="474"/>
    </location>
</feature>
<dbReference type="PANTHER" id="PTHR30047">
    <property type="entry name" value="HIGH-AFFINITY CHOLINE TRANSPORT PROTEIN-RELATED"/>
    <property type="match status" value="1"/>
</dbReference>
<dbReference type="KEGG" id="aar:Acear_1050"/>
<accession>D9QPY5</accession>
<keyword evidence="6 8" id="KW-1133">Transmembrane helix</keyword>
<evidence type="ECO:0000256" key="1">
    <source>
        <dbReference type="ARBA" id="ARBA00004651"/>
    </source>
</evidence>
<gene>
    <name evidence="9" type="ordered locus">Acear_1050</name>
</gene>
<dbReference type="GO" id="GO:0022857">
    <property type="term" value="F:transmembrane transporter activity"/>
    <property type="evidence" value="ECO:0007669"/>
    <property type="project" value="InterPro"/>
</dbReference>
<evidence type="ECO:0000256" key="2">
    <source>
        <dbReference type="ARBA" id="ARBA00005658"/>
    </source>
</evidence>
<sequence>MAQPEKEVEERVHNSEKKIDPIVFWISAVISGVLIIWGVVDNAGFGDVVNAVFDFLVGNFGWSYLLFVSVVLVATVVVGFTRLGDIKLGKPDDEPEFSTRSWIAMLFSAGMGIGLVFWGVAEPVMHYASPPFGDGETARSAMIAARYSFFHWGLHPWALYSFFGMVLAYFGFRRGLPQLPSSTLYPLVGKEGVKGFWGKAFDILAVFATLFGIATSLGLGAQQINSGLHTLFGIPNNTMMALAIIIVVTIAFVISAVTGLDKGIKILSNINITLGSLLIVLMFIGGPTVFILDYLTQGIGGLFQNFFDMSFFTSPVEQSPWPGWWTIFYWAWWIAWTPFCGGFIGRISKGRTIKEYVLGTLFLPSVIGFVWIATMGGSAIWMEQFGAGGIVGPVQNDVASAFFVSLGKFPLGTFMCMIATVLISTFFITSADSGTFVMGMLTSHGTLEPKTGVKVTWGVLEGFIAAVLLLAGGLSALQTASIAGAFPFMIFMVFTVFAFFKALKKDRDMLAQGEFIGELDW</sequence>
<dbReference type="RefSeq" id="WP_013278022.1">
    <property type="nucleotide sequence ID" value="NC_014378.1"/>
</dbReference>
<comment type="subcellular location">
    <subcellularLocation>
        <location evidence="1">Cell membrane</location>
        <topology evidence="1">Multi-pass membrane protein</topology>
    </subcellularLocation>
</comment>
<dbReference type="GO" id="GO:0005886">
    <property type="term" value="C:plasma membrane"/>
    <property type="evidence" value="ECO:0007669"/>
    <property type="project" value="UniProtKB-SubCell"/>
</dbReference>
<evidence type="ECO:0000256" key="5">
    <source>
        <dbReference type="ARBA" id="ARBA00022692"/>
    </source>
</evidence>
<dbReference type="InterPro" id="IPR000060">
    <property type="entry name" value="BCCT_transptr"/>
</dbReference>
<evidence type="ECO:0000256" key="4">
    <source>
        <dbReference type="ARBA" id="ARBA00022475"/>
    </source>
</evidence>
<evidence type="ECO:0000256" key="3">
    <source>
        <dbReference type="ARBA" id="ARBA00022448"/>
    </source>
</evidence>
<feature type="transmembrane region" description="Helical" evidence="8">
    <location>
        <begin position="154"/>
        <end position="172"/>
    </location>
</feature>
<organism evidence="9 10">
    <name type="scientific">Acetohalobium arabaticum (strain ATCC 49924 / DSM 5501 / Z-7288)</name>
    <dbReference type="NCBI Taxonomy" id="574087"/>
    <lineage>
        <taxon>Bacteria</taxon>
        <taxon>Bacillati</taxon>
        <taxon>Bacillota</taxon>
        <taxon>Clostridia</taxon>
        <taxon>Halanaerobiales</taxon>
        <taxon>Halobacteroidaceae</taxon>
        <taxon>Acetohalobium</taxon>
    </lineage>
</organism>
<keyword evidence="4" id="KW-1003">Cell membrane</keyword>
<dbReference type="AlphaFoldDB" id="D9QPY5"/>
<keyword evidence="5 8" id="KW-0812">Transmembrane</keyword>
<evidence type="ECO:0000256" key="7">
    <source>
        <dbReference type="ARBA" id="ARBA00023136"/>
    </source>
</evidence>
<dbReference type="Pfam" id="PF02028">
    <property type="entry name" value="BCCT"/>
    <property type="match status" value="1"/>
</dbReference>
<feature type="transmembrane region" description="Helical" evidence="8">
    <location>
        <begin position="200"/>
        <end position="219"/>
    </location>
</feature>
<proteinExistence type="inferred from homology"/>
<feature type="transmembrane region" description="Helical" evidence="8">
    <location>
        <begin position="480"/>
        <end position="500"/>
    </location>
</feature>